<organism evidence="1">
    <name type="scientific">Clostridium perfringens</name>
    <dbReference type="NCBI Taxonomy" id="1502"/>
    <lineage>
        <taxon>Bacteria</taxon>
        <taxon>Bacillati</taxon>
        <taxon>Bacillota</taxon>
        <taxon>Clostridia</taxon>
        <taxon>Eubacteriales</taxon>
        <taxon>Clostridiaceae</taxon>
        <taxon>Clostridium</taxon>
    </lineage>
</organism>
<protein>
    <submittedName>
        <fullName evidence="1">Uncharacterized protein</fullName>
    </submittedName>
</protein>
<dbReference type="InterPro" id="IPR046564">
    <property type="entry name" value="DUF6718"/>
</dbReference>
<evidence type="ECO:0000313" key="1">
    <source>
        <dbReference type="EMBL" id="HAT4308348.1"/>
    </source>
</evidence>
<dbReference type="RefSeq" id="WP_004456691.1">
    <property type="nucleotide sequence ID" value="NZ_CATNXJ010000012.1"/>
</dbReference>
<name>A0A8H9R0R6_CLOPF</name>
<reference evidence="1" key="2">
    <citation type="submission" date="2020-07" db="EMBL/GenBank/DDBJ databases">
        <authorList>
            <consortium name="NCBI Pathogen Detection Project"/>
        </authorList>
    </citation>
    <scope>NUCLEOTIDE SEQUENCE</scope>
    <source>
        <strain evidence="1">C8</strain>
    </source>
</reference>
<sequence>MCYIISKKFNELGCYALKSELGDKLASLSRYLTLATLDKNVQIVTISDPNVYKEYEPYTFVISEKEFINKTLEL</sequence>
<gene>
    <name evidence="1" type="ORF">I9080_002159</name>
</gene>
<proteinExistence type="predicted"/>
<accession>A0A8H9R0R6</accession>
<dbReference type="AlphaFoldDB" id="A0A8H9R0R6"/>
<comment type="caution">
    <text evidence="1">The sequence shown here is derived from an EMBL/GenBank/DDBJ whole genome shotgun (WGS) entry which is preliminary data.</text>
</comment>
<dbReference type="Proteomes" id="UP000859547">
    <property type="component" value="Unassembled WGS sequence"/>
</dbReference>
<reference evidence="1" key="1">
    <citation type="journal article" date="2018" name="Genome Biol.">
        <title>SKESA: strategic k-mer extension for scrupulous assemblies.</title>
        <authorList>
            <person name="Souvorov A."/>
            <person name="Agarwala R."/>
            <person name="Lipman D.J."/>
        </authorList>
    </citation>
    <scope>NUCLEOTIDE SEQUENCE</scope>
    <source>
        <strain evidence="1">C8</strain>
    </source>
</reference>
<dbReference type="EMBL" id="DACTCB010000011">
    <property type="protein sequence ID" value="HAT4308348.1"/>
    <property type="molecule type" value="Genomic_DNA"/>
</dbReference>
<dbReference type="Pfam" id="PF20476">
    <property type="entry name" value="DUF6718"/>
    <property type="match status" value="1"/>
</dbReference>